<name>A0ABU4MA65_9ACTN</name>
<proteinExistence type="predicted"/>
<evidence type="ECO:0000313" key="2">
    <source>
        <dbReference type="Proteomes" id="UP001272987"/>
    </source>
</evidence>
<dbReference type="Proteomes" id="UP001272987">
    <property type="component" value="Unassembled WGS sequence"/>
</dbReference>
<gene>
    <name evidence="1" type="ORF">PV666_40210</name>
</gene>
<keyword evidence="2" id="KW-1185">Reference proteome</keyword>
<dbReference type="EMBL" id="JARAWP010000031">
    <property type="protein sequence ID" value="MDX3024052.1"/>
    <property type="molecule type" value="Genomic_DNA"/>
</dbReference>
<protein>
    <submittedName>
        <fullName evidence="1">Uncharacterized protein</fullName>
    </submittedName>
</protein>
<sequence>MITDPTIWRGPDGRHWAHTDSHQDIPQNGRRWLHDITPALQNPDTGRWTPDPDPDATPVTIPTQLPQAGYTRVSADPWHEPLIATLHTHLAELLADYQDATGHPHPRADDLRHNVEDIAMLRDQLRDRAHAAYGRGHSSRRRP</sequence>
<dbReference type="RefSeq" id="WP_319167160.1">
    <property type="nucleotide sequence ID" value="NZ_JARAWP010000031.1"/>
</dbReference>
<reference evidence="1 2" key="1">
    <citation type="journal article" date="2023" name="Microb. Genom.">
        <title>Mesoterricola silvestris gen. nov., sp. nov., Mesoterricola sediminis sp. nov., Geothrix oryzae sp. nov., Geothrix edaphica sp. nov., Geothrix rubra sp. nov., and Geothrix limicola sp. nov., six novel members of Acidobacteriota isolated from soils.</title>
        <authorList>
            <person name="Weisberg A.J."/>
            <person name="Pearce E."/>
            <person name="Kramer C.G."/>
            <person name="Chang J.H."/>
            <person name="Clarke C.R."/>
        </authorList>
    </citation>
    <scope>NUCLEOTIDE SEQUENCE [LARGE SCALE GENOMIC DNA]</scope>
    <source>
        <strain evidence="1 2">NB05-1H</strain>
    </source>
</reference>
<evidence type="ECO:0000313" key="1">
    <source>
        <dbReference type="EMBL" id="MDX3024052.1"/>
    </source>
</evidence>
<accession>A0ABU4MA65</accession>
<comment type="caution">
    <text evidence="1">The sequence shown here is derived from an EMBL/GenBank/DDBJ whole genome shotgun (WGS) entry which is preliminary data.</text>
</comment>
<organism evidence="1 2">
    <name type="scientific">Streptomyces acidiscabies</name>
    <dbReference type="NCBI Taxonomy" id="42234"/>
    <lineage>
        <taxon>Bacteria</taxon>
        <taxon>Bacillati</taxon>
        <taxon>Actinomycetota</taxon>
        <taxon>Actinomycetes</taxon>
        <taxon>Kitasatosporales</taxon>
        <taxon>Streptomycetaceae</taxon>
        <taxon>Streptomyces</taxon>
    </lineage>
</organism>